<dbReference type="EMBL" id="CP022098">
    <property type="protein sequence ID" value="ATB39912.1"/>
    <property type="molecule type" value="Genomic_DNA"/>
</dbReference>
<evidence type="ECO:0000256" key="1">
    <source>
        <dbReference type="SAM" id="MobiDB-lite"/>
    </source>
</evidence>
<feature type="compositionally biased region" description="Basic residues" evidence="1">
    <location>
        <begin position="43"/>
        <end position="64"/>
    </location>
</feature>
<organism evidence="2 3">
    <name type="scientific">Cystobacter fuscus</name>
    <dbReference type="NCBI Taxonomy" id="43"/>
    <lineage>
        <taxon>Bacteria</taxon>
        <taxon>Pseudomonadati</taxon>
        <taxon>Myxococcota</taxon>
        <taxon>Myxococcia</taxon>
        <taxon>Myxococcales</taxon>
        <taxon>Cystobacterineae</taxon>
        <taxon>Archangiaceae</taxon>
        <taxon>Cystobacter</taxon>
    </lineage>
</organism>
<gene>
    <name evidence="2" type="ORF">CYFUS_005360</name>
</gene>
<evidence type="ECO:0000313" key="3">
    <source>
        <dbReference type="Proteomes" id="UP000217257"/>
    </source>
</evidence>
<dbReference type="KEGG" id="cfus:CYFUS_005360"/>
<evidence type="ECO:0008006" key="4">
    <source>
        <dbReference type="Google" id="ProtNLM"/>
    </source>
</evidence>
<reference evidence="2 3" key="1">
    <citation type="submission" date="2017-06" db="EMBL/GenBank/DDBJ databases">
        <title>Sequencing and comparative analysis of myxobacterial genomes.</title>
        <authorList>
            <person name="Rupp O."/>
            <person name="Goesmann A."/>
            <person name="Sogaard-Andersen L."/>
        </authorList>
    </citation>
    <scope>NUCLEOTIDE SEQUENCE [LARGE SCALE GENOMIC DNA]</scope>
    <source>
        <strain evidence="2 3">DSM 52655</strain>
    </source>
</reference>
<sequence length="64" mass="7836">MNEMTPKRLSLNKETIRNLSDENLEQVAGGNRRDDDDRDRRDSRRHHRGCRRYSRRHDRGRCRD</sequence>
<evidence type="ECO:0000313" key="2">
    <source>
        <dbReference type="EMBL" id="ATB39912.1"/>
    </source>
</evidence>
<feature type="compositionally biased region" description="Basic and acidic residues" evidence="1">
    <location>
        <begin position="31"/>
        <end position="42"/>
    </location>
</feature>
<dbReference type="Proteomes" id="UP000217257">
    <property type="component" value="Chromosome"/>
</dbReference>
<dbReference type="InterPro" id="IPR058238">
    <property type="entry name" value="Lant_leader_dom"/>
</dbReference>
<proteinExistence type="predicted"/>
<dbReference type="AlphaFoldDB" id="A0A250J8W7"/>
<protein>
    <recommendedName>
        <fullName evidence="4">Bacteriocin</fullName>
    </recommendedName>
</protein>
<dbReference type="NCBIfam" id="NF038153">
    <property type="entry name" value="lant_leader_L1a"/>
    <property type="match status" value="1"/>
</dbReference>
<feature type="region of interest" description="Disordered" evidence="1">
    <location>
        <begin position="1"/>
        <end position="64"/>
    </location>
</feature>
<accession>A0A250J8W7</accession>
<name>A0A250J8W7_9BACT</name>